<protein>
    <submittedName>
        <fullName evidence="1">Uncharacterized protein</fullName>
    </submittedName>
</protein>
<name>A0A7C9CRN8_OPUST</name>
<reference evidence="1" key="2">
    <citation type="submission" date="2020-07" db="EMBL/GenBank/DDBJ databases">
        <authorList>
            <person name="Vera ALvarez R."/>
            <person name="Arias-Moreno D.M."/>
            <person name="Jimenez-Jacinto V."/>
            <person name="Jimenez-Bremont J.F."/>
            <person name="Swaminathan K."/>
            <person name="Moose S.P."/>
            <person name="Guerrero-Gonzalez M.L."/>
            <person name="Marino-Ramirez L."/>
            <person name="Landsman D."/>
            <person name="Rodriguez-Kessler M."/>
            <person name="Delgado-Sanchez P."/>
        </authorList>
    </citation>
    <scope>NUCLEOTIDE SEQUENCE</scope>
    <source>
        <tissue evidence="1">Cladode</tissue>
    </source>
</reference>
<evidence type="ECO:0000313" key="1">
    <source>
        <dbReference type="EMBL" id="MBA4619229.1"/>
    </source>
</evidence>
<reference evidence="1" key="1">
    <citation type="journal article" date="2013" name="J. Plant Res.">
        <title>Effect of fungi and light on seed germination of three Opuntia species from semiarid lands of central Mexico.</title>
        <authorList>
            <person name="Delgado-Sanchez P."/>
            <person name="Jimenez-Bremont J.F."/>
            <person name="Guerrero-Gonzalez Mde L."/>
            <person name="Flores J."/>
        </authorList>
    </citation>
    <scope>NUCLEOTIDE SEQUENCE</scope>
    <source>
        <tissue evidence="1">Cladode</tissue>
    </source>
</reference>
<dbReference type="AlphaFoldDB" id="A0A7C9CRN8"/>
<organism evidence="1">
    <name type="scientific">Opuntia streptacantha</name>
    <name type="common">Prickly pear cactus</name>
    <name type="synonym">Opuntia cardona</name>
    <dbReference type="NCBI Taxonomy" id="393608"/>
    <lineage>
        <taxon>Eukaryota</taxon>
        <taxon>Viridiplantae</taxon>
        <taxon>Streptophyta</taxon>
        <taxon>Embryophyta</taxon>
        <taxon>Tracheophyta</taxon>
        <taxon>Spermatophyta</taxon>
        <taxon>Magnoliopsida</taxon>
        <taxon>eudicotyledons</taxon>
        <taxon>Gunneridae</taxon>
        <taxon>Pentapetalae</taxon>
        <taxon>Caryophyllales</taxon>
        <taxon>Cactineae</taxon>
        <taxon>Cactaceae</taxon>
        <taxon>Opuntioideae</taxon>
        <taxon>Opuntia</taxon>
    </lineage>
</organism>
<accession>A0A7C9CRN8</accession>
<dbReference type="EMBL" id="GISG01024208">
    <property type="protein sequence ID" value="MBA4619229.1"/>
    <property type="molecule type" value="Transcribed_RNA"/>
</dbReference>
<sequence>MNLPQPKPPDPHFHAVLTRFLPFSCYSASLRVCSRCLGWLIPHAGSSYGSLTQSLYLCQASHLRRYLQPSLFLRSLPHCCYDVPIWVLLCEPHPSAPLLSSLLAACSALTFCWCDGSVLSASEWPWPMPSLVFPVHVLCLPPSCWAVPFPGLAALEGSSRSALDWQLLDPSFGCVKVELTGPRIRCSDFCPFLAGPLRPVDYGLVSVLSILRQWWYALCRGVATGNFCRLPFAADNTI</sequence>
<proteinExistence type="predicted"/>